<reference evidence="2" key="1">
    <citation type="journal article" date="2023" name="G3 (Bethesda)">
        <title>Genome assembly and association tests identify interacting loci associated with vigor, precocity, and sex in interspecific pistachio rootstocks.</title>
        <authorList>
            <person name="Palmer W."/>
            <person name="Jacygrad E."/>
            <person name="Sagayaradj S."/>
            <person name="Cavanaugh K."/>
            <person name="Han R."/>
            <person name="Bertier L."/>
            <person name="Beede B."/>
            <person name="Kafkas S."/>
            <person name="Golino D."/>
            <person name="Preece J."/>
            <person name="Michelmore R."/>
        </authorList>
    </citation>
    <scope>NUCLEOTIDE SEQUENCE [LARGE SCALE GENOMIC DNA]</scope>
</reference>
<dbReference type="EMBL" id="CM047901">
    <property type="protein sequence ID" value="KAJ0097469.1"/>
    <property type="molecule type" value="Genomic_DNA"/>
</dbReference>
<gene>
    <name evidence="1" type="ORF">Patl1_27733</name>
</gene>
<protein>
    <submittedName>
        <fullName evidence="1">Uncharacterized protein</fullName>
    </submittedName>
</protein>
<sequence length="49" mass="5468">MVLVQFIIALVNIFYELAFNDGISVRILIACRFIFAIACVVPLALIIAR</sequence>
<dbReference type="Proteomes" id="UP001164250">
    <property type="component" value="Chromosome 5"/>
</dbReference>
<evidence type="ECO:0000313" key="1">
    <source>
        <dbReference type="EMBL" id="KAJ0097469.1"/>
    </source>
</evidence>
<accession>A0ACC1BES6</accession>
<organism evidence="1 2">
    <name type="scientific">Pistacia atlantica</name>
    <dbReference type="NCBI Taxonomy" id="434234"/>
    <lineage>
        <taxon>Eukaryota</taxon>
        <taxon>Viridiplantae</taxon>
        <taxon>Streptophyta</taxon>
        <taxon>Embryophyta</taxon>
        <taxon>Tracheophyta</taxon>
        <taxon>Spermatophyta</taxon>
        <taxon>Magnoliopsida</taxon>
        <taxon>eudicotyledons</taxon>
        <taxon>Gunneridae</taxon>
        <taxon>Pentapetalae</taxon>
        <taxon>rosids</taxon>
        <taxon>malvids</taxon>
        <taxon>Sapindales</taxon>
        <taxon>Anacardiaceae</taxon>
        <taxon>Pistacia</taxon>
    </lineage>
</organism>
<keyword evidence="2" id="KW-1185">Reference proteome</keyword>
<comment type="caution">
    <text evidence="1">The sequence shown here is derived from an EMBL/GenBank/DDBJ whole genome shotgun (WGS) entry which is preliminary data.</text>
</comment>
<proteinExistence type="predicted"/>
<name>A0ACC1BES6_9ROSI</name>
<evidence type="ECO:0000313" key="2">
    <source>
        <dbReference type="Proteomes" id="UP001164250"/>
    </source>
</evidence>